<feature type="transmembrane region" description="Helical" evidence="1">
    <location>
        <begin position="140"/>
        <end position="159"/>
    </location>
</feature>
<keyword evidence="1" id="KW-1133">Transmembrane helix</keyword>
<dbReference type="InterPro" id="IPR042097">
    <property type="entry name" value="Aminopeptidase_N-like_N_sf"/>
</dbReference>
<dbReference type="SUPFAM" id="SSF63737">
    <property type="entry name" value="Leukotriene A4 hydrolase N-terminal domain"/>
    <property type="match status" value="1"/>
</dbReference>
<reference evidence="2 3" key="1">
    <citation type="submission" date="2017-04" db="EMBL/GenBank/DDBJ databases">
        <authorList>
            <person name="Afonso C.L."/>
            <person name="Miller P.J."/>
            <person name="Scott M.A."/>
            <person name="Spackman E."/>
            <person name="Goraichik I."/>
            <person name="Dimitrov K.M."/>
            <person name="Suarez D.L."/>
            <person name="Swayne D.E."/>
        </authorList>
    </citation>
    <scope>NUCLEOTIDE SEQUENCE [LARGE SCALE GENOMIC DNA]</scope>
    <source>
        <strain evidence="2 3">DSM 5090</strain>
    </source>
</reference>
<feature type="transmembrane region" description="Helical" evidence="1">
    <location>
        <begin position="113"/>
        <end position="134"/>
    </location>
</feature>
<name>A0A1W2F1M4_9FIRM</name>
<feature type="transmembrane region" description="Helical" evidence="1">
    <location>
        <begin position="171"/>
        <end position="191"/>
    </location>
</feature>
<evidence type="ECO:0000256" key="1">
    <source>
        <dbReference type="SAM" id="Phobius"/>
    </source>
</evidence>
<dbReference type="Proteomes" id="UP000192738">
    <property type="component" value="Unassembled WGS sequence"/>
</dbReference>
<gene>
    <name evidence="2" type="ORF">SAMN04488500_13913</name>
</gene>
<dbReference type="OrthoDB" id="1671730at2"/>
<accession>A0A1W2F1M4</accession>
<keyword evidence="3" id="KW-1185">Reference proteome</keyword>
<feature type="transmembrane region" description="Helical" evidence="1">
    <location>
        <begin position="232"/>
        <end position="252"/>
    </location>
</feature>
<sequence>MSQLSQLIIAEIRICLKSKTHWLIGLLAIVAVFIPALMFLIILILMINVLNRDEQSGFANILRSLPLPTEKLILARMLAVFFILLGLWPFMVIVVGVLLETQPAEWLFNSNDLLFLTLKYVTTCITIICFTFFLNLLTGYSAWLYFLAGFCWISTRILVNNLADFPGLGKLFFISHAVMLPSWPSVVLGYFPHQELMPAFALFMVAIAILFLLAAATWQMKKRGEAVWQSKLVIPLLILAVTGSVFAGGLILRELDNREKDFHSAFQETARRQPFNYLPGSIPVLENYHLQLKMKSQSHRLEGLATLQLKLGANSAEEVCFTLRNYFIVQKVILADSGQEINWRQEGSRLLIRIPSDYQDRKSLSLAISYSGQVWEWFNGRLARPTGPVNLVSPSFSLLRSGYAWYPIPGDHLLYQLQEYSSFKNDSLETTLWAKYAGHIAVPFTMTVDIDSDNMVASNLDQVENEPLTGDYKRRYHFASDSGRDVFLVTGPYQREKRDFPGREGFVEVYFYPQHQRQIDRVLHALAEPYRFYEELLQPASFDRPIAGHQDKLLTVIEMPTFFSYSETGESSRILTLTNSVLFSENYFRTGKHLFAFLDDIQANKGDLAVLQRWWQEDITRMYGWDRDGNISESIMLYLHTLYNEKKHGPAYYAQVKENLLAAVSTSNGEGDFTRPSLIGGSVAKDVFMILDTIRNFQFGNTAIRDVICSLYTVYCSQKEIQPDEFANIIERILIKHDCPQEKRAEIYRRLDNITRRANDPNAWRLKTNLSITIFSFNIEEWLP</sequence>
<organism evidence="2 3">
    <name type="scientific">Sporomusa malonica</name>
    <dbReference type="NCBI Taxonomy" id="112901"/>
    <lineage>
        <taxon>Bacteria</taxon>
        <taxon>Bacillati</taxon>
        <taxon>Bacillota</taxon>
        <taxon>Negativicutes</taxon>
        <taxon>Selenomonadales</taxon>
        <taxon>Sporomusaceae</taxon>
        <taxon>Sporomusa</taxon>
    </lineage>
</organism>
<dbReference type="STRING" id="112901.SAMN04488500_13913"/>
<dbReference type="AlphaFoldDB" id="A0A1W2F1M4"/>
<dbReference type="RefSeq" id="WP_084578447.1">
    <property type="nucleotide sequence ID" value="NZ_CP155572.1"/>
</dbReference>
<keyword evidence="1" id="KW-0812">Transmembrane</keyword>
<feature type="transmembrane region" description="Helical" evidence="1">
    <location>
        <begin position="73"/>
        <end position="101"/>
    </location>
</feature>
<keyword evidence="1" id="KW-0472">Membrane</keyword>
<protein>
    <submittedName>
        <fullName evidence="2">ABC-type transport system involved in multi-copper enzyme maturation, permease component</fullName>
    </submittedName>
</protein>
<feature type="transmembrane region" description="Helical" evidence="1">
    <location>
        <begin position="21"/>
        <end position="47"/>
    </location>
</feature>
<feature type="transmembrane region" description="Helical" evidence="1">
    <location>
        <begin position="197"/>
        <end position="220"/>
    </location>
</feature>
<proteinExistence type="predicted"/>
<dbReference type="EMBL" id="FWXI01000039">
    <property type="protein sequence ID" value="SMD15835.1"/>
    <property type="molecule type" value="Genomic_DNA"/>
</dbReference>
<evidence type="ECO:0000313" key="2">
    <source>
        <dbReference type="EMBL" id="SMD15835.1"/>
    </source>
</evidence>
<evidence type="ECO:0000313" key="3">
    <source>
        <dbReference type="Proteomes" id="UP000192738"/>
    </source>
</evidence>